<dbReference type="GO" id="GO:0048367">
    <property type="term" value="P:shoot system development"/>
    <property type="evidence" value="ECO:0007669"/>
    <property type="project" value="InterPro"/>
</dbReference>
<dbReference type="InterPro" id="IPR004320">
    <property type="entry name" value="BPS1_pln"/>
</dbReference>
<dbReference type="EMBL" id="BPVZ01000177">
    <property type="protein sequence ID" value="GKV44167.1"/>
    <property type="molecule type" value="Genomic_DNA"/>
</dbReference>
<proteinExistence type="predicted"/>
<dbReference type="Proteomes" id="UP001054252">
    <property type="component" value="Unassembled WGS sequence"/>
</dbReference>
<evidence type="ECO:0000313" key="1">
    <source>
        <dbReference type="EMBL" id="GKV44167.1"/>
    </source>
</evidence>
<dbReference type="AlphaFoldDB" id="A0AAV5M6A4"/>
<keyword evidence="2" id="KW-1185">Reference proteome</keyword>
<comment type="caution">
    <text evidence="1">The sequence shown here is derived from an EMBL/GenBank/DDBJ whole genome shotgun (WGS) entry which is preliminary data.</text>
</comment>
<dbReference type="PANTHER" id="PTHR33070:SF75">
    <property type="entry name" value="SELECTION_UPKEEP OF INTRAEPITHELIAL T-CELLS PROTEIN"/>
    <property type="match status" value="1"/>
</dbReference>
<gene>
    <name evidence="1" type="ORF">SLEP1_g51373</name>
</gene>
<protein>
    <submittedName>
        <fullName evidence="1">Uncharacterized protein</fullName>
    </submittedName>
</protein>
<dbReference type="PANTHER" id="PTHR33070">
    <property type="entry name" value="OS06G0725500 PROTEIN"/>
    <property type="match status" value="1"/>
</dbReference>
<organism evidence="1 2">
    <name type="scientific">Rubroshorea leprosula</name>
    <dbReference type="NCBI Taxonomy" id="152421"/>
    <lineage>
        <taxon>Eukaryota</taxon>
        <taxon>Viridiplantae</taxon>
        <taxon>Streptophyta</taxon>
        <taxon>Embryophyta</taxon>
        <taxon>Tracheophyta</taxon>
        <taxon>Spermatophyta</taxon>
        <taxon>Magnoliopsida</taxon>
        <taxon>eudicotyledons</taxon>
        <taxon>Gunneridae</taxon>
        <taxon>Pentapetalae</taxon>
        <taxon>rosids</taxon>
        <taxon>malvids</taxon>
        <taxon>Malvales</taxon>
        <taxon>Dipterocarpaceae</taxon>
        <taxon>Rubroshorea</taxon>
    </lineage>
</organism>
<dbReference type="Pfam" id="PF03087">
    <property type="entry name" value="BPS1"/>
    <property type="match status" value="1"/>
</dbReference>
<name>A0AAV5M6A4_9ROSI</name>
<evidence type="ECO:0000313" key="2">
    <source>
        <dbReference type="Proteomes" id="UP001054252"/>
    </source>
</evidence>
<dbReference type="GO" id="GO:0048364">
    <property type="term" value="P:root development"/>
    <property type="evidence" value="ECO:0007669"/>
    <property type="project" value="InterPro"/>
</dbReference>
<reference evidence="1 2" key="1">
    <citation type="journal article" date="2021" name="Commun. Biol.">
        <title>The genome of Shorea leprosula (Dipterocarpaceae) highlights the ecological relevance of drought in aseasonal tropical rainforests.</title>
        <authorList>
            <person name="Ng K.K.S."/>
            <person name="Kobayashi M.J."/>
            <person name="Fawcett J.A."/>
            <person name="Hatakeyama M."/>
            <person name="Paape T."/>
            <person name="Ng C.H."/>
            <person name="Ang C.C."/>
            <person name="Tnah L.H."/>
            <person name="Lee C.T."/>
            <person name="Nishiyama T."/>
            <person name="Sese J."/>
            <person name="O'Brien M.J."/>
            <person name="Copetti D."/>
            <person name="Mohd Noor M.I."/>
            <person name="Ong R.C."/>
            <person name="Putra M."/>
            <person name="Sireger I.Z."/>
            <person name="Indrioko S."/>
            <person name="Kosugi Y."/>
            <person name="Izuno A."/>
            <person name="Isagi Y."/>
            <person name="Lee S.L."/>
            <person name="Shimizu K.K."/>
        </authorList>
    </citation>
    <scope>NUCLEOTIDE SEQUENCE [LARGE SCALE GENOMIC DNA]</scope>
    <source>
        <strain evidence="1">214</strain>
    </source>
</reference>
<accession>A0AAV5M6A4</accession>
<sequence>MASSSSTLLPPFRSISLPSRVHPTSLELEAALNHLKSWQISSASAETLQHGLVGLAEMYNSLQDFMQSSQSQRALLQYQNGKLVDEALNESVVLLDSCDAARDALVTMQRQMQSLQSALRRRRRDSSIEAEVAAYLNIRKKVRKEISIRLGTIKKLERKFSCCLTTTLDASEHDASNVARVLREASSITISVLRSVLVFLSMPGGKMRTSPLSLISKLIRMKSLSYEKGQDMVNEVGSVDLVLCSLLGHLKTIDPKVELQMVQGMLENLDVRIEDLETGLDCVFKCLIQNRVTLLNIITN</sequence>